<evidence type="ECO:0000313" key="1">
    <source>
        <dbReference type="EMBL" id="AUJ26535.1"/>
    </source>
</evidence>
<name>A0A2K9J4D1_9BACI</name>
<dbReference type="AlphaFoldDB" id="A0A2K9J4D1"/>
<accession>A0A2K9J4D1</accession>
<sequence length="421" mass="49862">MSKVDGAIKTISPKLHRYLYDYSIKRFLEENFNIEESIKEHNIDRSNKMIYNRLLDSIIYNNQIEEYKINDFLIKELNYGRARNVYVSFLSNISHLKDESLIYKAVQNLDKKGVKNAVNVNKHPFVSNLWEGIPYGERRLIFFNIEKDSNENIKNIKLLLGECIRNSDGIESNNYIGVEINTEYKMLVIKLRNWDNEIETDYGIDISHDKIKGKIKDAFNLSIPLLTSTMQKTVYNMINELSDKVLSKSVNIVNEKIEKRVEEEIKKWTACILEKETELPKEEFKVLKSAILNNFYKMYMQNEVEELDYKSLKEIYKVDGYPRYVKFVDDTVSEGRARSSDPKESLLDTSIYYDIKARLDQAKQLKLTTIYWLGFPGYDRVGITFYTDSQERFKFIVKPNFFNKEMCDYVLRQIEKYRPKR</sequence>
<dbReference type="RefSeq" id="WP_101933943.1">
    <property type="nucleotide sequence ID" value="NZ_CP018622.1"/>
</dbReference>
<dbReference type="KEGG" id="vpn:A21D_03501"/>
<dbReference type="EMBL" id="CP018622">
    <property type="protein sequence ID" value="AUJ26535.1"/>
    <property type="molecule type" value="Genomic_DNA"/>
</dbReference>
<protein>
    <submittedName>
        <fullName evidence="1">Uncharacterized protein</fullName>
    </submittedName>
</protein>
<gene>
    <name evidence="1" type="ORF">A21D_03501</name>
</gene>
<reference evidence="2" key="1">
    <citation type="submission" date="2016-11" db="EMBL/GenBank/DDBJ databases">
        <title>Complete genome sequence of Virgibacillus pantothenticus 21D, a halophilic bacterium isolated from the deep hypersaline anoxic basin Discovery in the Mediterranean Sea.</title>
        <authorList>
            <person name="Zeaiter Z."/>
            <person name="Booth J.M."/>
            <person name="Prosdocimi E.M."/>
            <person name="Mapelli F."/>
            <person name="Fusi M."/>
            <person name="Daffonchio D."/>
            <person name="Borin S."/>
            <person name="Crotti E."/>
        </authorList>
    </citation>
    <scope>NUCLEOTIDE SEQUENCE [LARGE SCALE GENOMIC DNA]</scope>
    <source>
        <strain evidence="2">21D</strain>
    </source>
</reference>
<proteinExistence type="predicted"/>
<evidence type="ECO:0000313" key="2">
    <source>
        <dbReference type="Proteomes" id="UP000234237"/>
    </source>
</evidence>
<organism evidence="1 2">
    <name type="scientific">Virgibacillus dokdonensis</name>
    <dbReference type="NCBI Taxonomy" id="302167"/>
    <lineage>
        <taxon>Bacteria</taxon>
        <taxon>Bacillati</taxon>
        <taxon>Bacillota</taxon>
        <taxon>Bacilli</taxon>
        <taxon>Bacillales</taxon>
        <taxon>Bacillaceae</taxon>
        <taxon>Virgibacillus</taxon>
    </lineage>
</organism>
<dbReference type="Proteomes" id="UP000234237">
    <property type="component" value="Chromosome"/>
</dbReference>